<dbReference type="OrthoDB" id="277888at2759"/>
<keyword evidence="3" id="KW-1185">Reference proteome</keyword>
<dbReference type="AlphaFoldDB" id="A0A154PRA8"/>
<name>A0A154PRA8_DUFNO</name>
<evidence type="ECO:0000259" key="1">
    <source>
        <dbReference type="Pfam" id="PF05347"/>
    </source>
</evidence>
<evidence type="ECO:0000313" key="2">
    <source>
        <dbReference type="EMBL" id="KZC14421.1"/>
    </source>
</evidence>
<accession>A0A154PRA8</accession>
<organism evidence="2 3">
    <name type="scientific">Dufourea novaeangliae</name>
    <name type="common">Sweat bee</name>
    <dbReference type="NCBI Taxonomy" id="178035"/>
    <lineage>
        <taxon>Eukaryota</taxon>
        <taxon>Metazoa</taxon>
        <taxon>Ecdysozoa</taxon>
        <taxon>Arthropoda</taxon>
        <taxon>Hexapoda</taxon>
        <taxon>Insecta</taxon>
        <taxon>Pterygota</taxon>
        <taxon>Neoptera</taxon>
        <taxon>Endopterygota</taxon>
        <taxon>Hymenoptera</taxon>
        <taxon>Apocrita</taxon>
        <taxon>Aculeata</taxon>
        <taxon>Apoidea</taxon>
        <taxon>Anthophila</taxon>
        <taxon>Halictidae</taxon>
        <taxon>Rophitinae</taxon>
        <taxon>Dufourea</taxon>
    </lineage>
</organism>
<evidence type="ECO:0000313" key="3">
    <source>
        <dbReference type="Proteomes" id="UP000076502"/>
    </source>
</evidence>
<reference evidence="2 3" key="1">
    <citation type="submission" date="2015-07" db="EMBL/GenBank/DDBJ databases">
        <title>The genome of Dufourea novaeangliae.</title>
        <authorList>
            <person name="Pan H."/>
            <person name="Kapheim K."/>
        </authorList>
    </citation>
    <scope>NUCLEOTIDE SEQUENCE [LARGE SCALE GENOMIC DNA]</scope>
    <source>
        <strain evidence="2">0120121106</strain>
        <tissue evidence="2">Whole body</tissue>
    </source>
</reference>
<dbReference type="Proteomes" id="UP000076502">
    <property type="component" value="Unassembled WGS sequence"/>
</dbReference>
<dbReference type="Pfam" id="PF05347">
    <property type="entry name" value="Complex1_LYR"/>
    <property type="match status" value="1"/>
</dbReference>
<feature type="domain" description="Complex 1 LYR protein" evidence="1">
    <location>
        <begin position="4"/>
        <end position="52"/>
    </location>
</feature>
<sequence length="54" mass="6727">MRQVVLRLYKDLLRYGENLKYTDKRYFRTRIRNSFRGNKELTDQAQIDFQLKVK</sequence>
<gene>
    <name evidence="2" type="ORF">WN55_06879</name>
</gene>
<protein>
    <recommendedName>
        <fullName evidence="1">Complex 1 LYR protein domain-containing protein</fullName>
    </recommendedName>
</protein>
<dbReference type="EMBL" id="KQ435078">
    <property type="protein sequence ID" value="KZC14421.1"/>
    <property type="molecule type" value="Genomic_DNA"/>
</dbReference>
<dbReference type="STRING" id="178035.A0A154PRA8"/>
<dbReference type="InterPro" id="IPR008011">
    <property type="entry name" value="Complex1_LYR_dom"/>
</dbReference>
<proteinExistence type="predicted"/>